<evidence type="ECO:0000313" key="2">
    <source>
        <dbReference type="EMBL" id="MCP2727016.1"/>
    </source>
</evidence>
<dbReference type="AlphaFoldDB" id="A0AAE3GLW6"/>
<dbReference type="InterPro" id="IPR012334">
    <property type="entry name" value="Pectin_lyas_fold"/>
</dbReference>
<dbReference type="Gene3D" id="2.160.20.10">
    <property type="entry name" value="Single-stranded right-handed beta-helix, Pectin lyase-like"/>
    <property type="match status" value="1"/>
</dbReference>
<dbReference type="InterPro" id="IPR011050">
    <property type="entry name" value="Pectin_lyase_fold/virulence"/>
</dbReference>
<accession>A0AAE3GLW6</accession>
<dbReference type="EMBL" id="JAMZMM010000004">
    <property type="protein sequence ID" value="MCP2727016.1"/>
    <property type="molecule type" value="Genomic_DNA"/>
</dbReference>
<dbReference type="Proteomes" id="UP001204953">
    <property type="component" value="Unassembled WGS sequence"/>
</dbReference>
<evidence type="ECO:0000313" key="3">
    <source>
        <dbReference type="Proteomes" id="UP001204953"/>
    </source>
</evidence>
<dbReference type="SUPFAM" id="SSF51126">
    <property type="entry name" value="Pectin lyase-like"/>
    <property type="match status" value="1"/>
</dbReference>
<protein>
    <submittedName>
        <fullName evidence="2">Filamentous hemagglutinin N-terminal domain-containing protein</fullName>
    </submittedName>
</protein>
<keyword evidence="3" id="KW-1185">Reference proteome</keyword>
<gene>
    <name evidence="2" type="ORF">NJ959_00810</name>
</gene>
<dbReference type="RefSeq" id="WP_254009833.1">
    <property type="nucleotide sequence ID" value="NZ_JAMZMM010000004.1"/>
</dbReference>
<evidence type="ECO:0000259" key="1">
    <source>
        <dbReference type="Pfam" id="PF05860"/>
    </source>
</evidence>
<name>A0AAE3GLW6_9CYAN</name>
<organism evidence="2 3">
    <name type="scientific">Limnofasciculus baicalensis BBK-W-15</name>
    <dbReference type="NCBI Taxonomy" id="2699891"/>
    <lineage>
        <taxon>Bacteria</taxon>
        <taxon>Bacillati</taxon>
        <taxon>Cyanobacteriota</taxon>
        <taxon>Cyanophyceae</taxon>
        <taxon>Coleofasciculales</taxon>
        <taxon>Coleofasciculaceae</taxon>
        <taxon>Limnofasciculus</taxon>
        <taxon>Limnofasciculus baicalensis</taxon>
    </lineage>
</organism>
<feature type="domain" description="Filamentous haemagglutinin FhaB/tRNA nuclease CdiA-like TPS" evidence="1">
    <location>
        <begin position="33"/>
        <end position="104"/>
    </location>
</feature>
<dbReference type="Pfam" id="PF05860">
    <property type="entry name" value="TPS"/>
    <property type="match status" value="1"/>
</dbReference>
<proteinExistence type="predicted"/>
<dbReference type="InterPro" id="IPR008638">
    <property type="entry name" value="FhaB/CdiA-like_TPS"/>
</dbReference>
<reference evidence="2" key="1">
    <citation type="submission" date="2022-06" db="EMBL/GenBank/DDBJ databases">
        <title>New cyanobacteria of genus Symplocastrum in benthos of Lake Baikal.</title>
        <authorList>
            <person name="Sorokovikova E."/>
            <person name="Tikhonova I."/>
            <person name="Krasnopeev A."/>
            <person name="Evseev P."/>
            <person name="Gladkikh A."/>
            <person name="Belykh O."/>
        </authorList>
    </citation>
    <scope>NUCLEOTIDE SEQUENCE</scope>
    <source>
        <strain evidence="2">BBK-W-15</strain>
    </source>
</reference>
<sequence length="116" mass="12658">MRQNIDCLRVFKISLIAGTISSGIISPLPSFSQIIPDNSLGQERSIVTPNIPLNNGAIDLINGGAIRGANLFHSFLEFNIGNNQQVYFANPNNITNIFSRVMEQPQIHLAIAIPLS</sequence>
<comment type="caution">
    <text evidence="2">The sequence shown here is derived from an EMBL/GenBank/DDBJ whole genome shotgun (WGS) entry which is preliminary data.</text>
</comment>